<dbReference type="GO" id="GO:0020037">
    <property type="term" value="F:heme binding"/>
    <property type="evidence" value="ECO:0007669"/>
    <property type="project" value="InterPro"/>
</dbReference>
<sequence length="283" mass="29874">MAKRVSERMMESGTDGRGLGDQEPCRGCGEGPGRPGLHRGQGEKSTFVCGGGAAHLQFIACLLFAGSSAAEATVAGGQQGTPRLLPSCTPTFPHLVLAVDSPFPAASRALHASVPNAPQGSKANNMALWQMVISSRWILNAIVDRDITDMALDKDIERSPNSYRDVALHAAAAAAMHARRHSCGAHHAPTSSRERSIKPLVFPGASCPVGLPIINNAFTFFVLLRHNPHRALARLAETYGPIFIFCPGMTCTFLVLSSPAMAREALSENEAALVSPEPSLCGA</sequence>
<feature type="compositionally biased region" description="Basic and acidic residues" evidence="1">
    <location>
        <begin position="1"/>
        <end position="10"/>
    </location>
</feature>
<accession>A0A835BGG0</accession>
<protein>
    <submittedName>
        <fullName evidence="3">Uncharacterized protein</fullName>
    </submittedName>
</protein>
<dbReference type="GO" id="GO:0004497">
    <property type="term" value="F:monooxygenase activity"/>
    <property type="evidence" value="ECO:0007669"/>
    <property type="project" value="InterPro"/>
</dbReference>
<gene>
    <name evidence="3" type="ORF">HU200_036110</name>
</gene>
<keyword evidence="2" id="KW-0812">Transmembrane</keyword>
<evidence type="ECO:0000256" key="2">
    <source>
        <dbReference type="SAM" id="Phobius"/>
    </source>
</evidence>
<evidence type="ECO:0000313" key="4">
    <source>
        <dbReference type="Proteomes" id="UP000636709"/>
    </source>
</evidence>
<dbReference type="AlphaFoldDB" id="A0A835BGG0"/>
<reference evidence="3" key="1">
    <citation type="submission" date="2020-07" db="EMBL/GenBank/DDBJ databases">
        <title>Genome sequence and genetic diversity analysis of an under-domesticated orphan crop, white fonio (Digitaria exilis).</title>
        <authorList>
            <person name="Bennetzen J.L."/>
            <person name="Chen S."/>
            <person name="Ma X."/>
            <person name="Wang X."/>
            <person name="Yssel A.E.J."/>
            <person name="Chaluvadi S.R."/>
            <person name="Johnson M."/>
            <person name="Gangashetty P."/>
            <person name="Hamidou F."/>
            <person name="Sanogo M.D."/>
            <person name="Zwaenepoel A."/>
            <person name="Wallace J."/>
            <person name="Van De Peer Y."/>
            <person name="Van Deynze A."/>
        </authorList>
    </citation>
    <scope>NUCLEOTIDE SEQUENCE</scope>
    <source>
        <tissue evidence="3">Leaves</tissue>
    </source>
</reference>
<dbReference type="Proteomes" id="UP000636709">
    <property type="component" value="Unassembled WGS sequence"/>
</dbReference>
<dbReference type="PANTHER" id="PTHR24299">
    <property type="entry name" value="CYTOCHROME P450 FAMILY 1"/>
    <property type="match status" value="1"/>
</dbReference>
<evidence type="ECO:0000256" key="1">
    <source>
        <dbReference type="SAM" id="MobiDB-lite"/>
    </source>
</evidence>
<keyword evidence="4" id="KW-1185">Reference proteome</keyword>
<feature type="transmembrane region" description="Helical" evidence="2">
    <location>
        <begin position="200"/>
        <end position="224"/>
    </location>
</feature>
<dbReference type="EMBL" id="JACEFO010001877">
    <property type="protein sequence ID" value="KAF8697119.1"/>
    <property type="molecule type" value="Genomic_DNA"/>
</dbReference>
<feature type="transmembrane region" description="Helical" evidence="2">
    <location>
        <begin position="239"/>
        <end position="256"/>
    </location>
</feature>
<comment type="caution">
    <text evidence="3">The sequence shown here is derived from an EMBL/GenBank/DDBJ whole genome shotgun (WGS) entry which is preliminary data.</text>
</comment>
<dbReference type="GO" id="GO:0016705">
    <property type="term" value="F:oxidoreductase activity, acting on paired donors, with incorporation or reduction of molecular oxygen"/>
    <property type="evidence" value="ECO:0007669"/>
    <property type="project" value="InterPro"/>
</dbReference>
<keyword evidence="2" id="KW-1133">Transmembrane helix</keyword>
<organism evidence="3 4">
    <name type="scientific">Digitaria exilis</name>
    <dbReference type="NCBI Taxonomy" id="1010633"/>
    <lineage>
        <taxon>Eukaryota</taxon>
        <taxon>Viridiplantae</taxon>
        <taxon>Streptophyta</taxon>
        <taxon>Embryophyta</taxon>
        <taxon>Tracheophyta</taxon>
        <taxon>Spermatophyta</taxon>
        <taxon>Magnoliopsida</taxon>
        <taxon>Liliopsida</taxon>
        <taxon>Poales</taxon>
        <taxon>Poaceae</taxon>
        <taxon>PACMAD clade</taxon>
        <taxon>Panicoideae</taxon>
        <taxon>Panicodae</taxon>
        <taxon>Paniceae</taxon>
        <taxon>Anthephorinae</taxon>
        <taxon>Digitaria</taxon>
    </lineage>
</organism>
<dbReference type="PANTHER" id="PTHR24299:SF21">
    <property type="entry name" value="OS09G0441600 PROTEIN"/>
    <property type="match status" value="1"/>
</dbReference>
<keyword evidence="2" id="KW-0472">Membrane</keyword>
<name>A0A835BGG0_9POAL</name>
<dbReference type="SUPFAM" id="SSF48264">
    <property type="entry name" value="Cytochrome P450"/>
    <property type="match status" value="1"/>
</dbReference>
<proteinExistence type="predicted"/>
<dbReference type="Gene3D" id="1.10.630.10">
    <property type="entry name" value="Cytochrome P450"/>
    <property type="match status" value="1"/>
</dbReference>
<feature type="region of interest" description="Disordered" evidence="1">
    <location>
        <begin position="1"/>
        <end position="40"/>
    </location>
</feature>
<evidence type="ECO:0000313" key="3">
    <source>
        <dbReference type="EMBL" id="KAF8697119.1"/>
    </source>
</evidence>
<dbReference type="InterPro" id="IPR036396">
    <property type="entry name" value="Cyt_P450_sf"/>
</dbReference>
<dbReference type="GO" id="GO:0005506">
    <property type="term" value="F:iron ion binding"/>
    <property type="evidence" value="ECO:0007669"/>
    <property type="project" value="InterPro"/>
</dbReference>